<evidence type="ECO:0000313" key="2">
    <source>
        <dbReference type="EMBL" id="PNT03571.1"/>
    </source>
</evidence>
<feature type="region of interest" description="Disordered" evidence="1">
    <location>
        <begin position="1"/>
        <end position="31"/>
    </location>
</feature>
<keyword evidence="3" id="KW-1185">Reference proteome</keyword>
<accession>A0A2K1XS17</accession>
<dbReference type="EMBL" id="CM009303">
    <property type="protein sequence ID" value="PNT03571.1"/>
    <property type="molecule type" value="Genomic_DNA"/>
</dbReference>
<dbReference type="InParanoid" id="A0A2K1XS17"/>
<feature type="compositionally biased region" description="Basic and acidic residues" evidence="1">
    <location>
        <begin position="1"/>
        <end position="16"/>
    </location>
</feature>
<gene>
    <name evidence="2" type="ORF">POPTR_014G076900</name>
</gene>
<protein>
    <submittedName>
        <fullName evidence="2">Uncharacterized protein</fullName>
    </submittedName>
</protein>
<name>A0A2K1XS17_POPTR</name>
<evidence type="ECO:0000313" key="3">
    <source>
        <dbReference type="Proteomes" id="UP000006729"/>
    </source>
</evidence>
<organism evidence="2 3">
    <name type="scientific">Populus trichocarpa</name>
    <name type="common">Western balsam poplar</name>
    <name type="synonym">Populus balsamifera subsp. trichocarpa</name>
    <dbReference type="NCBI Taxonomy" id="3694"/>
    <lineage>
        <taxon>Eukaryota</taxon>
        <taxon>Viridiplantae</taxon>
        <taxon>Streptophyta</taxon>
        <taxon>Embryophyta</taxon>
        <taxon>Tracheophyta</taxon>
        <taxon>Spermatophyta</taxon>
        <taxon>Magnoliopsida</taxon>
        <taxon>eudicotyledons</taxon>
        <taxon>Gunneridae</taxon>
        <taxon>Pentapetalae</taxon>
        <taxon>rosids</taxon>
        <taxon>fabids</taxon>
        <taxon>Malpighiales</taxon>
        <taxon>Salicaceae</taxon>
        <taxon>Saliceae</taxon>
        <taxon>Populus</taxon>
    </lineage>
</organism>
<dbReference type="Proteomes" id="UP000006729">
    <property type="component" value="Chromosome 14"/>
</dbReference>
<sequence length="87" mass="9632">MMTRKEEAGRKLKIDGDANSQGPILPPKMTTTFDHNRRIQTIIKTNNGPMGPHTSAIPKSKKTKRLLLPASLLHIITIQSVPPLLLN</sequence>
<evidence type="ECO:0000256" key="1">
    <source>
        <dbReference type="SAM" id="MobiDB-lite"/>
    </source>
</evidence>
<reference evidence="2 3" key="1">
    <citation type="journal article" date="2006" name="Science">
        <title>The genome of black cottonwood, Populus trichocarpa (Torr. &amp; Gray).</title>
        <authorList>
            <person name="Tuskan G.A."/>
            <person name="Difazio S."/>
            <person name="Jansson S."/>
            <person name="Bohlmann J."/>
            <person name="Grigoriev I."/>
            <person name="Hellsten U."/>
            <person name="Putnam N."/>
            <person name="Ralph S."/>
            <person name="Rombauts S."/>
            <person name="Salamov A."/>
            <person name="Schein J."/>
            <person name="Sterck L."/>
            <person name="Aerts A."/>
            <person name="Bhalerao R.R."/>
            <person name="Bhalerao R.P."/>
            <person name="Blaudez D."/>
            <person name="Boerjan W."/>
            <person name="Brun A."/>
            <person name="Brunner A."/>
            <person name="Busov V."/>
            <person name="Campbell M."/>
            <person name="Carlson J."/>
            <person name="Chalot M."/>
            <person name="Chapman J."/>
            <person name="Chen G.L."/>
            <person name="Cooper D."/>
            <person name="Coutinho P.M."/>
            <person name="Couturier J."/>
            <person name="Covert S."/>
            <person name="Cronk Q."/>
            <person name="Cunningham R."/>
            <person name="Davis J."/>
            <person name="Degroeve S."/>
            <person name="Dejardin A."/>
            <person name="Depamphilis C."/>
            <person name="Detter J."/>
            <person name="Dirks B."/>
            <person name="Dubchak I."/>
            <person name="Duplessis S."/>
            <person name="Ehlting J."/>
            <person name="Ellis B."/>
            <person name="Gendler K."/>
            <person name="Goodstein D."/>
            <person name="Gribskov M."/>
            <person name="Grimwood J."/>
            <person name="Groover A."/>
            <person name="Gunter L."/>
            <person name="Hamberger B."/>
            <person name="Heinze B."/>
            <person name="Helariutta Y."/>
            <person name="Henrissat B."/>
            <person name="Holligan D."/>
            <person name="Holt R."/>
            <person name="Huang W."/>
            <person name="Islam-Faridi N."/>
            <person name="Jones S."/>
            <person name="Jones-Rhoades M."/>
            <person name="Jorgensen R."/>
            <person name="Joshi C."/>
            <person name="Kangasjarvi J."/>
            <person name="Karlsson J."/>
            <person name="Kelleher C."/>
            <person name="Kirkpatrick R."/>
            <person name="Kirst M."/>
            <person name="Kohler A."/>
            <person name="Kalluri U."/>
            <person name="Larimer F."/>
            <person name="Leebens-Mack J."/>
            <person name="Leple J.C."/>
            <person name="Locascio P."/>
            <person name="Lou Y."/>
            <person name="Lucas S."/>
            <person name="Martin F."/>
            <person name="Montanini B."/>
            <person name="Napoli C."/>
            <person name="Nelson D.R."/>
            <person name="Nelson C."/>
            <person name="Nieminen K."/>
            <person name="Nilsson O."/>
            <person name="Pereda V."/>
            <person name="Peter G."/>
            <person name="Philippe R."/>
            <person name="Pilate G."/>
            <person name="Poliakov A."/>
            <person name="Razumovskaya J."/>
            <person name="Richardson P."/>
            <person name="Rinaldi C."/>
            <person name="Ritland K."/>
            <person name="Rouze P."/>
            <person name="Ryaboy D."/>
            <person name="Schmutz J."/>
            <person name="Schrader J."/>
            <person name="Segerman B."/>
            <person name="Shin H."/>
            <person name="Siddiqui A."/>
            <person name="Sterky F."/>
            <person name="Terry A."/>
            <person name="Tsai C.J."/>
            <person name="Uberbacher E."/>
            <person name="Unneberg P."/>
            <person name="Vahala J."/>
            <person name="Wall K."/>
            <person name="Wessler S."/>
            <person name="Yang G."/>
            <person name="Yin T."/>
            <person name="Douglas C."/>
            <person name="Marra M."/>
            <person name="Sandberg G."/>
            <person name="Van de Peer Y."/>
            <person name="Rokhsar D."/>
        </authorList>
    </citation>
    <scope>NUCLEOTIDE SEQUENCE [LARGE SCALE GENOMIC DNA]</scope>
    <source>
        <strain evidence="3">cv. Nisqually</strain>
    </source>
</reference>
<proteinExistence type="predicted"/>
<dbReference type="AlphaFoldDB" id="A0A2K1XS17"/>